<evidence type="ECO:0000313" key="5">
    <source>
        <dbReference type="EMBL" id="GJS57364.1"/>
    </source>
</evidence>
<keyword evidence="3" id="KW-0732">Signal</keyword>
<feature type="domain" description="Peptidase C1A papain C-terminal" evidence="4">
    <location>
        <begin position="35"/>
        <end position="233"/>
    </location>
</feature>
<dbReference type="SUPFAM" id="SSF54001">
    <property type="entry name" value="Cysteine proteinases"/>
    <property type="match status" value="1"/>
</dbReference>
<evidence type="ECO:0000256" key="3">
    <source>
        <dbReference type="SAM" id="SignalP"/>
    </source>
</evidence>
<keyword evidence="6" id="KW-1185">Reference proteome</keyword>
<evidence type="ECO:0000256" key="1">
    <source>
        <dbReference type="ARBA" id="ARBA00008455"/>
    </source>
</evidence>
<dbReference type="SMART" id="SM00645">
    <property type="entry name" value="Pept_C1"/>
    <property type="match status" value="1"/>
</dbReference>
<dbReference type="InterPro" id="IPR013201">
    <property type="entry name" value="Prot_inhib_I29"/>
</dbReference>
<organism evidence="5 6">
    <name type="scientific">Tanacetum coccineum</name>
    <dbReference type="NCBI Taxonomy" id="301880"/>
    <lineage>
        <taxon>Eukaryota</taxon>
        <taxon>Viridiplantae</taxon>
        <taxon>Streptophyta</taxon>
        <taxon>Embryophyta</taxon>
        <taxon>Tracheophyta</taxon>
        <taxon>Spermatophyta</taxon>
        <taxon>Magnoliopsida</taxon>
        <taxon>eudicotyledons</taxon>
        <taxon>Gunneridae</taxon>
        <taxon>Pentapetalae</taxon>
        <taxon>asterids</taxon>
        <taxon>campanulids</taxon>
        <taxon>Asterales</taxon>
        <taxon>Asteraceae</taxon>
        <taxon>Asteroideae</taxon>
        <taxon>Anthemideae</taxon>
        <taxon>Anthemidinae</taxon>
        <taxon>Tanacetum</taxon>
    </lineage>
</organism>
<dbReference type="Proteomes" id="UP001151760">
    <property type="component" value="Unassembled WGS sequence"/>
</dbReference>
<reference evidence="5" key="2">
    <citation type="submission" date="2022-01" db="EMBL/GenBank/DDBJ databases">
        <authorList>
            <person name="Yamashiro T."/>
            <person name="Shiraishi A."/>
            <person name="Satake H."/>
            <person name="Nakayama K."/>
        </authorList>
    </citation>
    <scope>NUCLEOTIDE SEQUENCE</scope>
</reference>
<feature type="chain" id="PRO_5045046058" evidence="3">
    <location>
        <begin position="27"/>
        <end position="236"/>
    </location>
</feature>
<protein>
    <submittedName>
        <fullName evidence="5">Cysteine protease XCP1-like protein</fullName>
    </submittedName>
</protein>
<proteinExistence type="inferred from homology"/>
<evidence type="ECO:0000256" key="2">
    <source>
        <dbReference type="ARBA" id="ARBA00023157"/>
    </source>
</evidence>
<dbReference type="PANTHER" id="PTHR12411">
    <property type="entry name" value="CYSTEINE PROTEASE FAMILY C1-RELATED"/>
    <property type="match status" value="1"/>
</dbReference>
<evidence type="ECO:0000313" key="6">
    <source>
        <dbReference type="Proteomes" id="UP001151760"/>
    </source>
</evidence>
<comment type="caution">
    <text evidence="5">The sequence shown here is derived from an EMBL/GenBank/DDBJ whole genome shotgun (WGS) entry which is preliminary data.</text>
</comment>
<dbReference type="InterPro" id="IPR000668">
    <property type="entry name" value="Peptidase_C1A_C"/>
</dbReference>
<dbReference type="Gene3D" id="1.10.287.2250">
    <property type="match status" value="1"/>
</dbReference>
<gene>
    <name evidence="5" type="ORF">Tco_0652148</name>
</gene>
<dbReference type="Pfam" id="PF08246">
    <property type="entry name" value="Inhibitor_I29"/>
    <property type="match status" value="1"/>
</dbReference>
<accession>A0ABQ4WWT2</accession>
<feature type="signal peptide" evidence="3">
    <location>
        <begin position="1"/>
        <end position="26"/>
    </location>
</feature>
<comment type="similarity">
    <text evidence="1">Belongs to the peptidase C1 family.</text>
</comment>
<evidence type="ECO:0000259" key="4">
    <source>
        <dbReference type="SMART" id="SM00645"/>
    </source>
</evidence>
<dbReference type="InterPro" id="IPR013128">
    <property type="entry name" value="Peptidase_C1A"/>
</dbReference>
<dbReference type="Gene3D" id="3.90.70.10">
    <property type="entry name" value="Cysteine proteinases"/>
    <property type="match status" value="1"/>
</dbReference>
<dbReference type="CDD" id="cd02248">
    <property type="entry name" value="Peptidase_C1A"/>
    <property type="match status" value="1"/>
</dbReference>
<reference evidence="5" key="1">
    <citation type="journal article" date="2022" name="Int. J. Mol. Sci.">
        <title>Draft Genome of Tanacetum Coccineum: Genomic Comparison of Closely Related Tanacetum-Family Plants.</title>
        <authorList>
            <person name="Yamashiro T."/>
            <person name="Shiraishi A."/>
            <person name="Nakayama K."/>
            <person name="Satake H."/>
        </authorList>
    </citation>
    <scope>NUCLEOTIDE SEQUENCE</scope>
</reference>
<dbReference type="EMBL" id="BQNB010009001">
    <property type="protein sequence ID" value="GJS57364.1"/>
    <property type="molecule type" value="Genomic_DNA"/>
</dbReference>
<dbReference type="InterPro" id="IPR038765">
    <property type="entry name" value="Papain-like_cys_pep_sf"/>
</dbReference>
<dbReference type="InterPro" id="IPR039417">
    <property type="entry name" value="Peptidase_C1A_papain-like"/>
</dbReference>
<sequence length="236" mass="26538">MTLFSSSKRSSFFVLFFALLSFSALAHEYSIVGYTPEDLTCIDKVGESLRQLKHIDETNKKVINYWLGLNKFADLSHEEFKNILSIGERKELLHPSRTRVHADVSERVTISGYHDVPRNNENSFLKALANQPISVAIDASGRDFQFYSGGVFDGHCGTDLDHGVAAVGYETSKGVDYITVRNSWGPKWLRKGSSEINEKYCKMRGGDFIGRMKRNTGKSEGICGLYKMASYPTKQK</sequence>
<dbReference type="Pfam" id="PF00112">
    <property type="entry name" value="Peptidase_C1"/>
    <property type="match status" value="1"/>
</dbReference>
<keyword evidence="2" id="KW-1015">Disulfide bond</keyword>
<name>A0ABQ4WWT2_9ASTR</name>